<name>A0A5C3P415_9APHY</name>
<evidence type="ECO:0000313" key="1">
    <source>
        <dbReference type="EMBL" id="TFK84396.1"/>
    </source>
</evidence>
<sequence>MHPLLTPNAIYAALYWRADGKYHWAFIVAESPVSGKKLHATNLEDPATWRYASDEFDVSTEWKPLVILAQIGVAPQGTSCVDCLLCTIPMATPVCDSPHPFTCRIWFREAVRVLNGQGMVTCRAINALEKELTMLGDENGNSVALGRPWKLHTDVESVVL</sequence>
<evidence type="ECO:0000313" key="2">
    <source>
        <dbReference type="Proteomes" id="UP000308197"/>
    </source>
</evidence>
<dbReference type="EMBL" id="ML211319">
    <property type="protein sequence ID" value="TFK84396.1"/>
    <property type="molecule type" value="Genomic_DNA"/>
</dbReference>
<keyword evidence="2" id="KW-1185">Reference proteome</keyword>
<dbReference type="Proteomes" id="UP000308197">
    <property type="component" value="Unassembled WGS sequence"/>
</dbReference>
<dbReference type="Pfam" id="PF21858">
    <property type="entry name" value="DUF6914"/>
    <property type="match status" value="1"/>
</dbReference>
<dbReference type="AlphaFoldDB" id="A0A5C3P415"/>
<protein>
    <submittedName>
        <fullName evidence="1">Uncharacterized protein</fullName>
    </submittedName>
</protein>
<dbReference type="InterPro" id="IPR054208">
    <property type="entry name" value="DUF6914"/>
</dbReference>
<dbReference type="InParanoid" id="A0A5C3P415"/>
<proteinExistence type="predicted"/>
<organism evidence="1 2">
    <name type="scientific">Polyporus arcularius HHB13444</name>
    <dbReference type="NCBI Taxonomy" id="1314778"/>
    <lineage>
        <taxon>Eukaryota</taxon>
        <taxon>Fungi</taxon>
        <taxon>Dikarya</taxon>
        <taxon>Basidiomycota</taxon>
        <taxon>Agaricomycotina</taxon>
        <taxon>Agaricomycetes</taxon>
        <taxon>Polyporales</taxon>
        <taxon>Polyporaceae</taxon>
        <taxon>Polyporus</taxon>
    </lineage>
</organism>
<accession>A0A5C3P415</accession>
<gene>
    <name evidence="1" type="ORF">K466DRAFT_665191</name>
</gene>
<reference evidence="1 2" key="1">
    <citation type="journal article" date="2019" name="Nat. Ecol. Evol.">
        <title>Megaphylogeny resolves global patterns of mushroom evolution.</title>
        <authorList>
            <person name="Varga T."/>
            <person name="Krizsan K."/>
            <person name="Foldi C."/>
            <person name="Dima B."/>
            <person name="Sanchez-Garcia M."/>
            <person name="Sanchez-Ramirez S."/>
            <person name="Szollosi G.J."/>
            <person name="Szarkandi J.G."/>
            <person name="Papp V."/>
            <person name="Albert L."/>
            <person name="Andreopoulos W."/>
            <person name="Angelini C."/>
            <person name="Antonin V."/>
            <person name="Barry K.W."/>
            <person name="Bougher N.L."/>
            <person name="Buchanan P."/>
            <person name="Buyck B."/>
            <person name="Bense V."/>
            <person name="Catcheside P."/>
            <person name="Chovatia M."/>
            <person name="Cooper J."/>
            <person name="Damon W."/>
            <person name="Desjardin D."/>
            <person name="Finy P."/>
            <person name="Geml J."/>
            <person name="Haridas S."/>
            <person name="Hughes K."/>
            <person name="Justo A."/>
            <person name="Karasinski D."/>
            <person name="Kautmanova I."/>
            <person name="Kiss B."/>
            <person name="Kocsube S."/>
            <person name="Kotiranta H."/>
            <person name="LaButti K.M."/>
            <person name="Lechner B.E."/>
            <person name="Liimatainen K."/>
            <person name="Lipzen A."/>
            <person name="Lukacs Z."/>
            <person name="Mihaltcheva S."/>
            <person name="Morgado L.N."/>
            <person name="Niskanen T."/>
            <person name="Noordeloos M.E."/>
            <person name="Ohm R.A."/>
            <person name="Ortiz-Santana B."/>
            <person name="Ovrebo C."/>
            <person name="Racz N."/>
            <person name="Riley R."/>
            <person name="Savchenko A."/>
            <person name="Shiryaev A."/>
            <person name="Soop K."/>
            <person name="Spirin V."/>
            <person name="Szebenyi C."/>
            <person name="Tomsovsky M."/>
            <person name="Tulloss R.E."/>
            <person name="Uehling J."/>
            <person name="Grigoriev I.V."/>
            <person name="Vagvolgyi C."/>
            <person name="Papp T."/>
            <person name="Martin F.M."/>
            <person name="Miettinen O."/>
            <person name="Hibbett D.S."/>
            <person name="Nagy L.G."/>
        </authorList>
    </citation>
    <scope>NUCLEOTIDE SEQUENCE [LARGE SCALE GENOMIC DNA]</scope>
    <source>
        <strain evidence="1 2">HHB13444</strain>
    </source>
</reference>